<sequence length="64" mass="7192">MLALPRRTRPSTARRVGVNFVVGLGVFDVLCLLGSFHSGDSVIHVYSQVFTALRPQLLRHRLFI</sequence>
<gene>
    <name evidence="2" type="ORF">EXIGLDRAFT_721080</name>
</gene>
<dbReference type="Proteomes" id="UP000077266">
    <property type="component" value="Unassembled WGS sequence"/>
</dbReference>
<dbReference type="EMBL" id="KV426064">
    <property type="protein sequence ID" value="KZV89766.1"/>
    <property type="molecule type" value="Genomic_DNA"/>
</dbReference>
<keyword evidence="3" id="KW-1185">Reference proteome</keyword>
<keyword evidence="1" id="KW-0812">Transmembrane</keyword>
<evidence type="ECO:0000313" key="2">
    <source>
        <dbReference type="EMBL" id="KZV89766.1"/>
    </source>
</evidence>
<name>A0A165FZL3_EXIGL</name>
<dbReference type="AlphaFoldDB" id="A0A165FZL3"/>
<protein>
    <submittedName>
        <fullName evidence="2">Uncharacterized protein</fullName>
    </submittedName>
</protein>
<accession>A0A165FZL3</accession>
<keyword evidence="1" id="KW-0472">Membrane</keyword>
<evidence type="ECO:0000256" key="1">
    <source>
        <dbReference type="SAM" id="Phobius"/>
    </source>
</evidence>
<evidence type="ECO:0000313" key="3">
    <source>
        <dbReference type="Proteomes" id="UP000077266"/>
    </source>
</evidence>
<feature type="transmembrane region" description="Helical" evidence="1">
    <location>
        <begin position="16"/>
        <end position="36"/>
    </location>
</feature>
<keyword evidence="1" id="KW-1133">Transmembrane helix</keyword>
<dbReference type="InParanoid" id="A0A165FZL3"/>
<proteinExistence type="predicted"/>
<organism evidence="2 3">
    <name type="scientific">Exidia glandulosa HHB12029</name>
    <dbReference type="NCBI Taxonomy" id="1314781"/>
    <lineage>
        <taxon>Eukaryota</taxon>
        <taxon>Fungi</taxon>
        <taxon>Dikarya</taxon>
        <taxon>Basidiomycota</taxon>
        <taxon>Agaricomycotina</taxon>
        <taxon>Agaricomycetes</taxon>
        <taxon>Auriculariales</taxon>
        <taxon>Exidiaceae</taxon>
        <taxon>Exidia</taxon>
    </lineage>
</organism>
<reference evidence="2 3" key="1">
    <citation type="journal article" date="2016" name="Mol. Biol. Evol.">
        <title>Comparative Genomics of Early-Diverging Mushroom-Forming Fungi Provides Insights into the Origins of Lignocellulose Decay Capabilities.</title>
        <authorList>
            <person name="Nagy L.G."/>
            <person name="Riley R."/>
            <person name="Tritt A."/>
            <person name="Adam C."/>
            <person name="Daum C."/>
            <person name="Floudas D."/>
            <person name="Sun H."/>
            <person name="Yadav J.S."/>
            <person name="Pangilinan J."/>
            <person name="Larsson K.H."/>
            <person name="Matsuura K."/>
            <person name="Barry K."/>
            <person name="Labutti K."/>
            <person name="Kuo R."/>
            <person name="Ohm R.A."/>
            <person name="Bhattacharya S.S."/>
            <person name="Shirouzu T."/>
            <person name="Yoshinaga Y."/>
            <person name="Martin F.M."/>
            <person name="Grigoriev I.V."/>
            <person name="Hibbett D.S."/>
        </authorList>
    </citation>
    <scope>NUCLEOTIDE SEQUENCE [LARGE SCALE GENOMIC DNA]</scope>
    <source>
        <strain evidence="2 3">HHB12029</strain>
    </source>
</reference>